<dbReference type="InterPro" id="IPR036908">
    <property type="entry name" value="RlpA-like_sf"/>
</dbReference>
<dbReference type="InterPro" id="IPR048197">
    <property type="entry name" value="Papain_inhib"/>
</dbReference>
<dbReference type="PANTHER" id="PTHR31836:SF28">
    <property type="entry name" value="SRCR DOMAIN-CONTAINING PROTEIN-RELATED"/>
    <property type="match status" value="1"/>
</dbReference>
<dbReference type="InterPro" id="IPR009009">
    <property type="entry name" value="RlpA-like_DPBB"/>
</dbReference>
<dbReference type="InterPro" id="IPR051477">
    <property type="entry name" value="Expansin_CellWall"/>
</dbReference>
<dbReference type="Pfam" id="PF03330">
    <property type="entry name" value="DPBB_1"/>
    <property type="match status" value="1"/>
</dbReference>
<accession>A0AAD4QUA6</accession>
<evidence type="ECO:0000313" key="4">
    <source>
        <dbReference type="Proteomes" id="UP001201812"/>
    </source>
</evidence>
<proteinExistence type="predicted"/>
<keyword evidence="4" id="KW-1185">Reference proteome</keyword>
<dbReference type="GO" id="GO:0004867">
    <property type="term" value="F:serine-type endopeptidase inhibitor activity"/>
    <property type="evidence" value="ECO:0007669"/>
    <property type="project" value="InterPro"/>
</dbReference>
<dbReference type="CDD" id="cd22273">
    <property type="entry name" value="DPBB_SPI-like"/>
    <property type="match status" value="1"/>
</dbReference>
<organism evidence="3 4">
    <name type="scientific">Ditylenchus destructor</name>
    <dbReference type="NCBI Taxonomy" id="166010"/>
    <lineage>
        <taxon>Eukaryota</taxon>
        <taxon>Metazoa</taxon>
        <taxon>Ecdysozoa</taxon>
        <taxon>Nematoda</taxon>
        <taxon>Chromadorea</taxon>
        <taxon>Rhabditida</taxon>
        <taxon>Tylenchina</taxon>
        <taxon>Tylenchomorpha</taxon>
        <taxon>Sphaerularioidea</taxon>
        <taxon>Anguinidae</taxon>
        <taxon>Anguininae</taxon>
        <taxon>Ditylenchus</taxon>
    </lineage>
</organism>
<evidence type="ECO:0000259" key="2">
    <source>
        <dbReference type="Pfam" id="PF03330"/>
    </source>
</evidence>
<dbReference type="EMBL" id="JAKKPZ010000359">
    <property type="protein sequence ID" value="KAI1695979.1"/>
    <property type="molecule type" value="Genomic_DNA"/>
</dbReference>
<reference evidence="3" key="1">
    <citation type="submission" date="2022-01" db="EMBL/GenBank/DDBJ databases">
        <title>Genome Sequence Resource for Two Populations of Ditylenchus destructor, the Migratory Endoparasitic Phytonematode.</title>
        <authorList>
            <person name="Zhang H."/>
            <person name="Lin R."/>
            <person name="Xie B."/>
        </authorList>
    </citation>
    <scope>NUCLEOTIDE SEQUENCE</scope>
    <source>
        <strain evidence="3">BazhouSP</strain>
    </source>
</reference>
<dbReference type="PANTHER" id="PTHR31836">
    <property type="match status" value="1"/>
</dbReference>
<dbReference type="AlphaFoldDB" id="A0AAD4QUA6"/>
<gene>
    <name evidence="3" type="ORF">DdX_19299</name>
</gene>
<dbReference type="Gene3D" id="2.40.40.10">
    <property type="entry name" value="RlpA-like domain"/>
    <property type="match status" value="1"/>
</dbReference>
<dbReference type="SUPFAM" id="SSF50685">
    <property type="entry name" value="Barwin-like endoglucanases"/>
    <property type="match status" value="1"/>
</dbReference>
<protein>
    <submittedName>
        <fullName evidence="3">Lytic transglycosylase domain-containing protein</fullName>
    </submittedName>
</protein>
<sequence>MQLDPLQVFQIQCEVQSKVLCLLCTSRPRLLYNFHNITSQKVLIPNPESSPEMLTKFLTFSLTLLALCHLVLAQEIPYDQEQQGQMSFYVDKGNGACGKPLDASSELLVAVSKEWFANDANPNDDPVCKDVCVKATYGEKSITVPVKDKCEGCPKTKVDMSQEAFKQLGADLNKGVVDIKWQFVKGPCSGAK</sequence>
<evidence type="ECO:0000313" key="3">
    <source>
        <dbReference type="EMBL" id="KAI1695979.1"/>
    </source>
</evidence>
<dbReference type="GO" id="GO:0004869">
    <property type="term" value="F:cysteine-type endopeptidase inhibitor activity"/>
    <property type="evidence" value="ECO:0007669"/>
    <property type="project" value="InterPro"/>
</dbReference>
<feature type="domain" description="RlpA-like protein double-psi beta-barrel" evidence="2">
    <location>
        <begin position="83"/>
        <end position="180"/>
    </location>
</feature>
<keyword evidence="1" id="KW-0732">Signal</keyword>
<name>A0AAD4QUA6_9BILA</name>
<evidence type="ECO:0000256" key="1">
    <source>
        <dbReference type="ARBA" id="ARBA00022729"/>
    </source>
</evidence>
<comment type="caution">
    <text evidence="3">The sequence shown here is derived from an EMBL/GenBank/DDBJ whole genome shotgun (WGS) entry which is preliminary data.</text>
</comment>
<dbReference type="Proteomes" id="UP001201812">
    <property type="component" value="Unassembled WGS sequence"/>
</dbReference>